<name>A0ACC3BLZ3_PYRYE</name>
<accession>A0ACC3BLZ3</accession>
<dbReference type="Proteomes" id="UP000798662">
    <property type="component" value="Chromosome 1"/>
</dbReference>
<keyword evidence="2" id="KW-1185">Reference proteome</keyword>
<sequence>MEQLFARYESFLEKDDGSGQQKILAVGLDVVTALQQTMATASVSDLTEAYVRSEPPAVLTFAADGGQVRRRSITVIAVSVSTSCLLAGRTDLTPILYVFSGETRVDLAISLWIRDLLAVVAESTLCVPVNDDLCAGADAAQRRDWMPRAVETYPVLGTALSPLLGIHSYKFVDRSVDVVAGQWELAVIKFANWAAVSGGVIAFRKGEAMLRCPVCKREIPYASERVEGSGVVFCRDVHCWGADRPVKVLADISSTAMDDAFNACRRLSGDVRSNPLVRGLNVQLQAPVLYCTGMIAEQLVYFILSVLPEDVATAARQNMRAITSKGKVESLCLR</sequence>
<gene>
    <name evidence="1" type="ORF">I4F81_001608</name>
</gene>
<protein>
    <submittedName>
        <fullName evidence="1">Uncharacterized protein</fullName>
    </submittedName>
</protein>
<evidence type="ECO:0000313" key="1">
    <source>
        <dbReference type="EMBL" id="KAK1859009.1"/>
    </source>
</evidence>
<dbReference type="EMBL" id="CM020618">
    <property type="protein sequence ID" value="KAK1859009.1"/>
    <property type="molecule type" value="Genomic_DNA"/>
</dbReference>
<evidence type="ECO:0000313" key="2">
    <source>
        <dbReference type="Proteomes" id="UP000798662"/>
    </source>
</evidence>
<comment type="caution">
    <text evidence="1">The sequence shown here is derived from an EMBL/GenBank/DDBJ whole genome shotgun (WGS) entry which is preliminary data.</text>
</comment>
<organism evidence="1 2">
    <name type="scientific">Pyropia yezoensis</name>
    <name type="common">Susabi-nori</name>
    <name type="synonym">Porphyra yezoensis</name>
    <dbReference type="NCBI Taxonomy" id="2788"/>
    <lineage>
        <taxon>Eukaryota</taxon>
        <taxon>Rhodophyta</taxon>
        <taxon>Bangiophyceae</taxon>
        <taxon>Bangiales</taxon>
        <taxon>Bangiaceae</taxon>
        <taxon>Pyropia</taxon>
    </lineage>
</organism>
<reference evidence="1" key="1">
    <citation type="submission" date="2019-11" db="EMBL/GenBank/DDBJ databases">
        <title>Nori genome reveals adaptations in red seaweeds to the harsh intertidal environment.</title>
        <authorList>
            <person name="Wang D."/>
            <person name="Mao Y."/>
        </authorList>
    </citation>
    <scope>NUCLEOTIDE SEQUENCE</scope>
    <source>
        <tissue evidence="1">Gametophyte</tissue>
    </source>
</reference>
<proteinExistence type="predicted"/>